<reference evidence="2 3" key="1">
    <citation type="submission" date="2019-08" db="EMBL/GenBank/DDBJ databases">
        <title>Lewinella sp. strain SSH13 Genome sequencing and assembly.</title>
        <authorList>
            <person name="Kim I."/>
        </authorList>
    </citation>
    <scope>NUCLEOTIDE SEQUENCE [LARGE SCALE GENOMIC DNA]</scope>
    <source>
        <strain evidence="2 3">SSH13</strain>
    </source>
</reference>
<evidence type="ECO:0000313" key="3">
    <source>
        <dbReference type="Proteomes" id="UP000321907"/>
    </source>
</evidence>
<sequence length="208" mass="22813">MRKTDHIVYTVPDLDAAVTRLETLLGVKPLIGGRHETQGTKNALVNLSDGAYLEILAADDTNTVIPPPRWMGVDVLSRPRVTRWAIKSDDLRSDAKILLAHNPELGKISAGSRQRPDGSTLRWELVLPAALPEVDVIPFMVDWSTSDIHPHDALPDMGCRIVEVQLYSPEPENVQPVLEQLGVEVVALPAKETMIKVVLNTPSGEVVL</sequence>
<comment type="caution">
    <text evidence="2">The sequence shown here is derived from an EMBL/GenBank/DDBJ whole genome shotgun (WGS) entry which is preliminary data.</text>
</comment>
<dbReference type="AlphaFoldDB" id="A0A5C7FUB6"/>
<accession>A0A5C7FUB6</accession>
<dbReference type="RefSeq" id="WP_147930234.1">
    <property type="nucleotide sequence ID" value="NZ_VOXD01000010.1"/>
</dbReference>
<proteinExistence type="predicted"/>
<evidence type="ECO:0000313" key="2">
    <source>
        <dbReference type="EMBL" id="TXF89914.1"/>
    </source>
</evidence>
<dbReference type="EMBL" id="VOXD01000010">
    <property type="protein sequence ID" value="TXF89914.1"/>
    <property type="molecule type" value="Genomic_DNA"/>
</dbReference>
<organism evidence="2 3">
    <name type="scientific">Neolewinella aurantiaca</name>
    <dbReference type="NCBI Taxonomy" id="2602767"/>
    <lineage>
        <taxon>Bacteria</taxon>
        <taxon>Pseudomonadati</taxon>
        <taxon>Bacteroidota</taxon>
        <taxon>Saprospiria</taxon>
        <taxon>Saprospirales</taxon>
        <taxon>Lewinellaceae</taxon>
        <taxon>Neolewinella</taxon>
    </lineage>
</organism>
<dbReference type="SUPFAM" id="SSF54593">
    <property type="entry name" value="Glyoxalase/Bleomycin resistance protein/Dihydroxybiphenyl dioxygenase"/>
    <property type="match status" value="1"/>
</dbReference>
<dbReference type="PANTHER" id="PTHR40265:SF1">
    <property type="entry name" value="GLYOXALASE-LIKE DOMAIN-CONTAINING PROTEIN"/>
    <property type="match status" value="1"/>
</dbReference>
<dbReference type="InterPro" id="IPR029068">
    <property type="entry name" value="Glyas_Bleomycin-R_OHBP_Dase"/>
</dbReference>
<protein>
    <submittedName>
        <fullName evidence="2">VOC family protein</fullName>
    </submittedName>
</protein>
<gene>
    <name evidence="2" type="ORF">FUA23_08120</name>
</gene>
<name>A0A5C7FUB6_9BACT</name>
<dbReference type="Pfam" id="PF13468">
    <property type="entry name" value="Glyoxalase_3"/>
    <property type="match status" value="1"/>
</dbReference>
<dbReference type="Gene3D" id="3.10.180.10">
    <property type="entry name" value="2,3-Dihydroxybiphenyl 1,2-Dioxygenase, domain 1"/>
    <property type="match status" value="1"/>
</dbReference>
<feature type="domain" description="Glyoxalase-like" evidence="1">
    <location>
        <begin position="5"/>
        <end position="181"/>
    </location>
</feature>
<dbReference type="Proteomes" id="UP000321907">
    <property type="component" value="Unassembled WGS sequence"/>
</dbReference>
<dbReference type="InterPro" id="IPR025870">
    <property type="entry name" value="Glyoxalase-like_dom"/>
</dbReference>
<dbReference type="OrthoDB" id="9111355at2"/>
<dbReference type="PANTHER" id="PTHR40265">
    <property type="entry name" value="BLL2707 PROTEIN"/>
    <property type="match status" value="1"/>
</dbReference>
<evidence type="ECO:0000259" key="1">
    <source>
        <dbReference type="Pfam" id="PF13468"/>
    </source>
</evidence>
<keyword evidence="3" id="KW-1185">Reference proteome</keyword>